<evidence type="ECO:0000256" key="4">
    <source>
        <dbReference type="ARBA" id="ARBA00022927"/>
    </source>
</evidence>
<feature type="region of interest" description="Disordered" evidence="9">
    <location>
        <begin position="1"/>
        <end position="22"/>
    </location>
</feature>
<keyword evidence="7 8" id="KW-0539">Nucleus</keyword>
<evidence type="ECO:0000256" key="6">
    <source>
        <dbReference type="ARBA" id="ARBA00023132"/>
    </source>
</evidence>
<feature type="region of interest" description="Disordered" evidence="9">
    <location>
        <begin position="168"/>
        <end position="209"/>
    </location>
</feature>
<dbReference type="PANTHER" id="PTHR21527:SF6">
    <property type="entry name" value="NUCLEOPORIN NUP35"/>
    <property type="match status" value="1"/>
</dbReference>
<evidence type="ECO:0000256" key="2">
    <source>
        <dbReference type="ARBA" id="ARBA00022448"/>
    </source>
</evidence>
<dbReference type="GO" id="GO:0006607">
    <property type="term" value="P:NLS-bearing protein import into nucleus"/>
    <property type="evidence" value="ECO:0007669"/>
    <property type="project" value="TreeGrafter"/>
</dbReference>
<dbReference type="GO" id="GO:0006999">
    <property type="term" value="P:nuclear pore organization"/>
    <property type="evidence" value="ECO:0007669"/>
    <property type="project" value="TreeGrafter"/>
</dbReference>
<protein>
    <recommendedName>
        <fullName evidence="10">RRM Nup35-type domain-containing protein</fullName>
    </recommendedName>
</protein>
<keyword evidence="5" id="KW-0811">Translocation</keyword>
<evidence type="ECO:0000256" key="1">
    <source>
        <dbReference type="ARBA" id="ARBA00004567"/>
    </source>
</evidence>
<evidence type="ECO:0000256" key="5">
    <source>
        <dbReference type="ARBA" id="ARBA00023010"/>
    </source>
</evidence>
<evidence type="ECO:0000259" key="10">
    <source>
        <dbReference type="PROSITE" id="PS51472"/>
    </source>
</evidence>
<accession>A0A8H7NX66</accession>
<dbReference type="Gene3D" id="3.30.70.330">
    <property type="match status" value="1"/>
</dbReference>
<proteinExistence type="predicted"/>
<organism evidence="11 12">
    <name type="scientific">Rhodonia placenta</name>
    <dbReference type="NCBI Taxonomy" id="104341"/>
    <lineage>
        <taxon>Eukaryota</taxon>
        <taxon>Fungi</taxon>
        <taxon>Dikarya</taxon>
        <taxon>Basidiomycota</taxon>
        <taxon>Agaricomycotina</taxon>
        <taxon>Agaricomycetes</taxon>
        <taxon>Polyporales</taxon>
        <taxon>Adustoporiaceae</taxon>
        <taxon>Rhodonia</taxon>
    </lineage>
</organism>
<comment type="caution">
    <text evidence="11">The sequence shown here is derived from an EMBL/GenBank/DDBJ whole genome shotgun (WGS) entry which is preliminary data.</text>
</comment>
<dbReference type="EMBL" id="JADOXO010000245">
    <property type="protein sequence ID" value="KAF9808264.1"/>
    <property type="molecule type" value="Genomic_DNA"/>
</dbReference>
<sequence>MDSMFESSRPRQQLADEDAPPMNSINDIVNEVYSTPSRYSPKVRLTRVLAKRNLTSVLGLAPTAHSTATPLNIVVFGYPPDKYSVTVEYFRSIGETTEAVQNQDISNCFRIGYVNPAEAMRAVRKNGDVLNGSWMIGVKWADIAQAEAVLGPSIIRSLQSPEFSTFSPDTSLSAAASGGFPSSSRMDIDEPGGRSPPSTPTPTVGQPIRLAPSTAAFRKSGISVDGMPQNVPASMLNALPSPGVVPSPSKGMLEQVSDLIFGW</sequence>
<dbReference type="Proteomes" id="UP000639403">
    <property type="component" value="Unassembled WGS sequence"/>
</dbReference>
<dbReference type="InterPro" id="IPR007846">
    <property type="entry name" value="RRM_NUP35_dom"/>
</dbReference>
<evidence type="ECO:0000313" key="12">
    <source>
        <dbReference type="Proteomes" id="UP000639403"/>
    </source>
</evidence>
<dbReference type="PANTHER" id="PTHR21527">
    <property type="entry name" value="NUCLEOPORIN NUP35"/>
    <property type="match status" value="1"/>
</dbReference>
<dbReference type="GO" id="GO:0005543">
    <property type="term" value="F:phospholipid binding"/>
    <property type="evidence" value="ECO:0007669"/>
    <property type="project" value="TreeGrafter"/>
</dbReference>
<comment type="subcellular location">
    <subcellularLocation>
        <location evidence="1">Nucleus</location>
        <location evidence="1">Nuclear pore complex</location>
    </subcellularLocation>
</comment>
<name>A0A8H7NX66_9APHY</name>
<keyword evidence="2 8" id="KW-0813">Transport</keyword>
<reference evidence="11" key="2">
    <citation type="journal article" name="Front. Microbiol.">
        <title>Degradative Capacity of Two Strains of Rhodonia placenta: From Phenotype to Genotype.</title>
        <authorList>
            <person name="Kolle M."/>
            <person name="Horta M.A.C."/>
            <person name="Nowrousian M."/>
            <person name="Ohm R.A."/>
            <person name="Benz J.P."/>
            <person name="Pilgard A."/>
        </authorList>
    </citation>
    <scope>NUCLEOTIDE SEQUENCE</scope>
    <source>
        <strain evidence="11">FPRL280</strain>
    </source>
</reference>
<evidence type="ECO:0000256" key="7">
    <source>
        <dbReference type="ARBA" id="ARBA00023242"/>
    </source>
</evidence>
<dbReference type="PROSITE" id="PS51472">
    <property type="entry name" value="RRM_NUP35"/>
    <property type="match status" value="1"/>
</dbReference>
<keyword evidence="6 8" id="KW-0906">Nuclear pore complex</keyword>
<dbReference type="GO" id="GO:0044615">
    <property type="term" value="C:nuclear pore nuclear basket"/>
    <property type="evidence" value="ECO:0007669"/>
    <property type="project" value="TreeGrafter"/>
</dbReference>
<dbReference type="GO" id="GO:0017056">
    <property type="term" value="F:structural constituent of nuclear pore"/>
    <property type="evidence" value="ECO:0007669"/>
    <property type="project" value="TreeGrafter"/>
</dbReference>
<evidence type="ECO:0000256" key="3">
    <source>
        <dbReference type="ARBA" id="ARBA00022816"/>
    </source>
</evidence>
<reference evidence="11" key="1">
    <citation type="submission" date="2020-11" db="EMBL/GenBank/DDBJ databases">
        <authorList>
            <person name="Koelle M."/>
            <person name="Horta M.A.C."/>
            <person name="Nowrousian M."/>
            <person name="Ohm R.A."/>
            <person name="Benz P."/>
            <person name="Pilgard A."/>
        </authorList>
    </citation>
    <scope>NUCLEOTIDE SEQUENCE</scope>
    <source>
        <strain evidence="11">FPRL280</strain>
    </source>
</reference>
<dbReference type="SUPFAM" id="SSF54928">
    <property type="entry name" value="RNA-binding domain, RBD"/>
    <property type="match status" value="1"/>
</dbReference>
<keyword evidence="4" id="KW-0653">Protein transport</keyword>
<dbReference type="InterPro" id="IPR035979">
    <property type="entry name" value="RBD_domain_sf"/>
</dbReference>
<dbReference type="GO" id="GO:0003676">
    <property type="term" value="F:nucleic acid binding"/>
    <property type="evidence" value="ECO:0007669"/>
    <property type="project" value="InterPro"/>
</dbReference>
<dbReference type="AlphaFoldDB" id="A0A8H7NX66"/>
<feature type="domain" description="RRM Nup35-type" evidence="10">
    <location>
        <begin position="67"/>
        <end position="148"/>
    </location>
</feature>
<dbReference type="GO" id="GO:0051028">
    <property type="term" value="P:mRNA transport"/>
    <property type="evidence" value="ECO:0007669"/>
    <property type="project" value="UniProtKB-UniRule"/>
</dbReference>
<gene>
    <name evidence="11" type="ORF">IEO21_07907</name>
</gene>
<dbReference type="Pfam" id="PF05172">
    <property type="entry name" value="RRM_Nup35"/>
    <property type="match status" value="1"/>
</dbReference>
<dbReference type="GO" id="GO:0044613">
    <property type="term" value="C:nuclear pore central transport channel"/>
    <property type="evidence" value="ECO:0007669"/>
    <property type="project" value="TreeGrafter"/>
</dbReference>
<evidence type="ECO:0000256" key="9">
    <source>
        <dbReference type="SAM" id="MobiDB-lite"/>
    </source>
</evidence>
<feature type="compositionally biased region" description="Low complexity" evidence="9">
    <location>
        <begin position="171"/>
        <end position="184"/>
    </location>
</feature>
<dbReference type="InterPro" id="IPR012677">
    <property type="entry name" value="Nucleotide-bd_a/b_plait_sf"/>
</dbReference>
<keyword evidence="3 8" id="KW-0509">mRNA transport</keyword>
<evidence type="ECO:0000313" key="11">
    <source>
        <dbReference type="EMBL" id="KAF9808264.1"/>
    </source>
</evidence>
<evidence type="ECO:0000256" key="8">
    <source>
        <dbReference type="PROSITE-ProRule" id="PRU00804"/>
    </source>
</evidence>